<dbReference type="GO" id="GO:0005829">
    <property type="term" value="C:cytosol"/>
    <property type="evidence" value="ECO:0007669"/>
    <property type="project" value="GOC"/>
</dbReference>
<evidence type="ECO:0000256" key="2">
    <source>
        <dbReference type="ARBA" id="ARBA00022692"/>
    </source>
</evidence>
<sequence length="531" mass="59907">MRIYINTRNYLLLLVLMVISNSNYRVECSIWPITYTSQIAIDSPGSVQVPPGTWSNQSPGNGRSFIQVDANLTVPNPDTVDLVNHQASVDIIILKNSESSSLGTPVASSSVLCCSQTLIQQGKCTNLGSAILRNANYTMTEYDDYIDVHAQVGNVQTHHIVLTKISSIHPVVNVPLMFNVTEKGLYNVIAISCWKYVSPQSSTEISISGTLTFMNPFGYLSANLFPTLYSNLVISLLYVLLGVLWLIYCYKYKNTLLYIHYWIALSIVLGFLESIVDYGTLSKWNKIGEFSVTGLVFTTLIGTLKRAFGRSLVLLVAMGYSIVVPTISKANKIKVIGLTVLYFVTRGIQYFIENYPTPSNAAEISYIFLTLPVSILDACFYWLIFLSFMSTMETLKNNNQSIKLQMYKNFLYILVYYAVIVVILVIIQMIMNWACTIDTIATATWVFEIVWDYTYFSILLAICKIWRPSENNQKYAYSEINLNDGDMVIHSIGDDDDNGQIESIDDNIISMTPNEEREQNKNEILNSFFKL</sequence>
<dbReference type="AlphaFoldDB" id="A0A151ZDP8"/>
<feature type="chain" id="PRO_5007593158" description="GOST seven transmembrane domain-containing protein" evidence="7">
    <location>
        <begin position="29"/>
        <end position="531"/>
    </location>
</feature>
<feature type="transmembrane region" description="Helical" evidence="6">
    <location>
        <begin position="335"/>
        <end position="352"/>
    </location>
</feature>
<dbReference type="PANTHER" id="PTHR21229">
    <property type="entry name" value="LUNG SEVEN TRANSMEMBRANE RECEPTOR"/>
    <property type="match status" value="1"/>
</dbReference>
<feature type="transmembrane region" description="Helical" evidence="6">
    <location>
        <begin position="307"/>
        <end position="328"/>
    </location>
</feature>
<organism evidence="9 10">
    <name type="scientific">Tieghemostelium lacteum</name>
    <name type="common">Slime mold</name>
    <name type="synonym">Dictyostelium lacteum</name>
    <dbReference type="NCBI Taxonomy" id="361077"/>
    <lineage>
        <taxon>Eukaryota</taxon>
        <taxon>Amoebozoa</taxon>
        <taxon>Evosea</taxon>
        <taxon>Eumycetozoa</taxon>
        <taxon>Dictyostelia</taxon>
        <taxon>Dictyosteliales</taxon>
        <taxon>Raperosteliaceae</taxon>
        <taxon>Tieghemostelium</taxon>
    </lineage>
</organism>
<feature type="transmembrane region" description="Helical" evidence="6">
    <location>
        <begin position="228"/>
        <end position="248"/>
    </location>
</feature>
<evidence type="ECO:0000256" key="7">
    <source>
        <dbReference type="SAM" id="SignalP"/>
    </source>
</evidence>
<dbReference type="EMBL" id="LODT01000031">
    <property type="protein sequence ID" value="KYQ92055.1"/>
    <property type="molecule type" value="Genomic_DNA"/>
</dbReference>
<evidence type="ECO:0000256" key="3">
    <source>
        <dbReference type="ARBA" id="ARBA00022729"/>
    </source>
</evidence>
<dbReference type="GO" id="GO:0042147">
    <property type="term" value="P:retrograde transport, endosome to Golgi"/>
    <property type="evidence" value="ECO:0007669"/>
    <property type="project" value="TreeGrafter"/>
</dbReference>
<name>A0A151ZDP8_TIELA</name>
<dbReference type="FunCoup" id="A0A151ZDP8">
    <property type="interactions" value="687"/>
</dbReference>
<dbReference type="OMA" id="TWGFYDF"/>
<feature type="transmembrane region" description="Helical" evidence="6">
    <location>
        <begin position="255"/>
        <end position="276"/>
    </location>
</feature>
<evidence type="ECO:0000313" key="10">
    <source>
        <dbReference type="Proteomes" id="UP000076078"/>
    </source>
</evidence>
<dbReference type="InterPro" id="IPR053937">
    <property type="entry name" value="GOST_TM"/>
</dbReference>
<feature type="transmembrane region" description="Helical" evidence="6">
    <location>
        <begin position="443"/>
        <end position="466"/>
    </location>
</feature>
<feature type="signal peptide" evidence="7">
    <location>
        <begin position="1"/>
        <end position="28"/>
    </location>
</feature>
<reference evidence="9 10" key="1">
    <citation type="submission" date="2015-12" db="EMBL/GenBank/DDBJ databases">
        <title>Dictyostelia acquired genes for synthesis and detection of signals that induce cell-type specialization by lateral gene transfer from prokaryotes.</title>
        <authorList>
            <person name="Gloeckner G."/>
            <person name="Schaap P."/>
        </authorList>
    </citation>
    <scope>NUCLEOTIDE SEQUENCE [LARGE SCALE GENOMIC DNA]</scope>
    <source>
        <strain evidence="9 10">TK</strain>
    </source>
</reference>
<comment type="subcellular location">
    <subcellularLocation>
        <location evidence="1">Membrane</location>
        <topology evidence="1">Multi-pass membrane protein</topology>
    </subcellularLocation>
</comment>
<feature type="transmembrane region" description="Helical" evidence="6">
    <location>
        <begin position="410"/>
        <end position="431"/>
    </location>
</feature>
<evidence type="ECO:0000313" key="9">
    <source>
        <dbReference type="EMBL" id="KYQ92055.1"/>
    </source>
</evidence>
<keyword evidence="10" id="KW-1185">Reference proteome</keyword>
<dbReference type="OrthoDB" id="19932at2759"/>
<feature type="domain" description="GOST seven transmembrane" evidence="8">
    <location>
        <begin position="229"/>
        <end position="473"/>
    </location>
</feature>
<protein>
    <recommendedName>
        <fullName evidence="8">GOST seven transmembrane domain-containing protein</fullName>
    </recommendedName>
</protein>
<keyword evidence="2 6" id="KW-0812">Transmembrane</keyword>
<keyword evidence="4 6" id="KW-1133">Transmembrane helix</keyword>
<comment type="caution">
    <text evidence="9">The sequence shown here is derived from an EMBL/GenBank/DDBJ whole genome shotgun (WGS) entry which is preliminary data.</text>
</comment>
<gene>
    <name evidence="9" type="ORF">DLAC_06892</name>
</gene>
<dbReference type="InParanoid" id="A0A151ZDP8"/>
<evidence type="ECO:0000256" key="5">
    <source>
        <dbReference type="ARBA" id="ARBA00023136"/>
    </source>
</evidence>
<keyword evidence="3 7" id="KW-0732">Signal</keyword>
<dbReference type="PANTHER" id="PTHR21229:SF1">
    <property type="entry name" value="GH17801P"/>
    <property type="match status" value="1"/>
</dbReference>
<evidence type="ECO:0000256" key="1">
    <source>
        <dbReference type="ARBA" id="ARBA00004141"/>
    </source>
</evidence>
<evidence type="ECO:0000256" key="4">
    <source>
        <dbReference type="ARBA" id="ARBA00022989"/>
    </source>
</evidence>
<dbReference type="GO" id="GO:0016020">
    <property type="term" value="C:membrane"/>
    <property type="evidence" value="ECO:0007669"/>
    <property type="project" value="UniProtKB-SubCell"/>
</dbReference>
<dbReference type="Proteomes" id="UP000076078">
    <property type="component" value="Unassembled WGS sequence"/>
</dbReference>
<dbReference type="GO" id="GO:0005794">
    <property type="term" value="C:Golgi apparatus"/>
    <property type="evidence" value="ECO:0007669"/>
    <property type="project" value="TreeGrafter"/>
</dbReference>
<feature type="transmembrane region" description="Helical" evidence="6">
    <location>
        <begin position="364"/>
        <end position="389"/>
    </location>
</feature>
<evidence type="ECO:0000256" key="6">
    <source>
        <dbReference type="SAM" id="Phobius"/>
    </source>
</evidence>
<proteinExistence type="predicted"/>
<dbReference type="InterPro" id="IPR009637">
    <property type="entry name" value="GPR107/GPR108-like"/>
</dbReference>
<dbReference type="Pfam" id="PF06814">
    <property type="entry name" value="GOST_TM"/>
    <property type="match status" value="1"/>
</dbReference>
<keyword evidence="5 6" id="KW-0472">Membrane</keyword>
<accession>A0A151ZDP8</accession>
<evidence type="ECO:0000259" key="8">
    <source>
        <dbReference type="Pfam" id="PF06814"/>
    </source>
</evidence>